<dbReference type="PANTHER" id="PTHR11941">
    <property type="entry name" value="ENOYL-COA HYDRATASE-RELATED"/>
    <property type="match status" value="1"/>
</dbReference>
<reference evidence="2" key="1">
    <citation type="submission" date="2018-06" db="EMBL/GenBank/DDBJ databases">
        <authorList>
            <person name="Zhirakovskaya E."/>
        </authorList>
    </citation>
    <scope>NUCLEOTIDE SEQUENCE</scope>
</reference>
<dbReference type="AlphaFoldDB" id="A0A3B0TL58"/>
<dbReference type="InterPro" id="IPR029045">
    <property type="entry name" value="ClpP/crotonase-like_dom_sf"/>
</dbReference>
<dbReference type="InterPro" id="IPR014748">
    <property type="entry name" value="Enoyl-CoA_hydra_C"/>
</dbReference>
<dbReference type="InterPro" id="IPR001753">
    <property type="entry name" value="Enoyl-CoA_hydra/iso"/>
</dbReference>
<protein>
    <recommendedName>
        <fullName evidence="3">Cyclohexa-1,5-dienecarbonyl-CoA hydratase</fullName>
    </recommendedName>
</protein>
<accession>A0A3B0TL58</accession>
<dbReference type="Pfam" id="PF00378">
    <property type="entry name" value="ECH_1"/>
    <property type="match status" value="1"/>
</dbReference>
<dbReference type="CDD" id="cd06558">
    <property type="entry name" value="crotonase-like"/>
    <property type="match status" value="1"/>
</dbReference>
<dbReference type="PANTHER" id="PTHR11941:SF54">
    <property type="entry name" value="ENOYL-COA HYDRATASE, MITOCHONDRIAL"/>
    <property type="match status" value="1"/>
</dbReference>
<evidence type="ECO:0008006" key="3">
    <source>
        <dbReference type="Google" id="ProtNLM"/>
    </source>
</evidence>
<gene>
    <name evidence="2" type="ORF">MNBD_ACTINO01-798</name>
</gene>
<dbReference type="EMBL" id="UOEI01000545">
    <property type="protein sequence ID" value="VAW07766.1"/>
    <property type="molecule type" value="Genomic_DNA"/>
</dbReference>
<evidence type="ECO:0000256" key="1">
    <source>
        <dbReference type="ARBA" id="ARBA00023239"/>
    </source>
</evidence>
<evidence type="ECO:0000313" key="2">
    <source>
        <dbReference type="EMBL" id="VAW07766.1"/>
    </source>
</evidence>
<organism evidence="2">
    <name type="scientific">hydrothermal vent metagenome</name>
    <dbReference type="NCBI Taxonomy" id="652676"/>
    <lineage>
        <taxon>unclassified sequences</taxon>
        <taxon>metagenomes</taxon>
        <taxon>ecological metagenomes</taxon>
    </lineage>
</organism>
<dbReference type="Gene3D" id="3.90.226.10">
    <property type="entry name" value="2-enoyl-CoA Hydratase, Chain A, domain 1"/>
    <property type="match status" value="1"/>
</dbReference>
<dbReference type="GO" id="GO:0006635">
    <property type="term" value="P:fatty acid beta-oxidation"/>
    <property type="evidence" value="ECO:0007669"/>
    <property type="project" value="TreeGrafter"/>
</dbReference>
<proteinExistence type="predicted"/>
<name>A0A3B0TL58_9ZZZZ</name>
<dbReference type="Gene3D" id="1.10.12.10">
    <property type="entry name" value="Lyase 2-enoyl-coa Hydratase, Chain A, domain 2"/>
    <property type="match status" value="1"/>
</dbReference>
<dbReference type="SUPFAM" id="SSF52096">
    <property type="entry name" value="ClpP/crotonase"/>
    <property type="match status" value="1"/>
</dbReference>
<keyword evidence="1" id="KW-0456">Lyase</keyword>
<sequence length="254" mass="26837">MNDTWIRYDVTHDGAVHTITLDKPPGNVIDIALCEQLRPAIADAAASTEGKVLVLAGEGKHFSFGASVEEHLRETAPAMLAALGGVIRDLIGFPFPTIAGVQGSCLGGGLELVLACGIVIAEESATLASPEIQLGVLPPAATALLAGRAAEDVLLTGRSFSAGEAQRIGIVNVIAPPGELNETMAGFVEKHFVGRSALSLRLATKAVREPGRAELERRLQEAERIYLEELLPAHDGVEGIEAFLEKRPPEWKNA</sequence>
<dbReference type="GO" id="GO:0016829">
    <property type="term" value="F:lyase activity"/>
    <property type="evidence" value="ECO:0007669"/>
    <property type="project" value="UniProtKB-KW"/>
</dbReference>